<sequence length="135" mass="15206">MLDEPELNLHPSNQRVIARIVTKLVNAGINVILSTHSDYFVREINSLVMLSDEQGDPSTKSELMTKYSISEDCVINKDKIGAYLFKDNNVKPMEITNEGIIATTFDEEINLLNESSDDIYYSYVEPIGADDKITD</sequence>
<dbReference type="eggNOG" id="COG3593">
    <property type="taxonomic scope" value="Bacteria"/>
</dbReference>
<dbReference type="STRING" id="546266.NEIMUCOT_06504"/>
<protein>
    <recommendedName>
        <fullName evidence="1">Endonuclease GajA/Old nuclease/RecF-like AAA domain-containing protein</fullName>
    </recommendedName>
</protein>
<comment type="caution">
    <text evidence="2">The sequence shown here is derived from an EMBL/GenBank/DDBJ whole genome shotgun (WGS) entry which is preliminary data.</text>
</comment>
<dbReference type="Gene3D" id="3.40.50.300">
    <property type="entry name" value="P-loop containing nucleotide triphosphate hydrolases"/>
    <property type="match status" value="1"/>
</dbReference>
<dbReference type="AlphaFoldDB" id="D3A0R3"/>
<feature type="domain" description="Endonuclease GajA/Old nuclease/RecF-like AAA" evidence="1">
    <location>
        <begin position="1"/>
        <end position="41"/>
    </location>
</feature>
<organism evidence="2 3">
    <name type="scientific">Neisseria mucosa (strain ATCC 25996 / DSM 4631 / NCTC 10774 / M26)</name>
    <dbReference type="NCBI Taxonomy" id="546266"/>
    <lineage>
        <taxon>Bacteria</taxon>
        <taxon>Pseudomonadati</taxon>
        <taxon>Pseudomonadota</taxon>
        <taxon>Betaproteobacteria</taxon>
        <taxon>Neisseriales</taxon>
        <taxon>Neisseriaceae</taxon>
        <taxon>Neisseria</taxon>
    </lineage>
</organism>
<dbReference type="InterPro" id="IPR027417">
    <property type="entry name" value="P-loop_NTPase"/>
</dbReference>
<gene>
    <name evidence="2" type="ORF">NEIMUCOT_06504</name>
</gene>
<evidence type="ECO:0000259" key="1">
    <source>
        <dbReference type="Pfam" id="PF13175"/>
    </source>
</evidence>
<dbReference type="SUPFAM" id="SSF52540">
    <property type="entry name" value="P-loop containing nucleoside triphosphate hydrolases"/>
    <property type="match status" value="1"/>
</dbReference>
<name>D3A0R3_NEIM2</name>
<evidence type="ECO:0000313" key="3">
    <source>
        <dbReference type="Proteomes" id="UP000003344"/>
    </source>
</evidence>
<dbReference type="Proteomes" id="UP000003344">
    <property type="component" value="Unassembled WGS sequence"/>
</dbReference>
<dbReference type="EMBL" id="ACDX02000032">
    <property type="protein sequence ID" value="EFC87081.1"/>
    <property type="molecule type" value="Genomic_DNA"/>
</dbReference>
<accession>D3A0R3</accession>
<dbReference type="Pfam" id="PF13175">
    <property type="entry name" value="AAA_15"/>
    <property type="match status" value="1"/>
</dbReference>
<proteinExistence type="predicted"/>
<evidence type="ECO:0000313" key="2">
    <source>
        <dbReference type="EMBL" id="EFC87081.1"/>
    </source>
</evidence>
<reference evidence="2 3" key="1">
    <citation type="submission" date="2009-10" db="EMBL/GenBank/DDBJ databases">
        <authorList>
            <person name="Weinstock G."/>
            <person name="Sodergren E."/>
            <person name="Clifton S."/>
            <person name="Fulton L."/>
            <person name="Fulton B."/>
            <person name="Courtney L."/>
            <person name="Fronick C."/>
            <person name="Harrison M."/>
            <person name="Strong C."/>
            <person name="Farmer C."/>
            <person name="Delahaunty K."/>
            <person name="Markovic C."/>
            <person name="Hall O."/>
            <person name="Minx P."/>
            <person name="Tomlinson C."/>
            <person name="Mitreva M."/>
            <person name="Nelson J."/>
            <person name="Hou S."/>
            <person name="Wollam A."/>
            <person name="Pepin K.H."/>
            <person name="Johnson M."/>
            <person name="Bhonagiri V."/>
            <person name="Nash W.E."/>
            <person name="Warren W."/>
            <person name="Chinwalla A."/>
            <person name="Mardis E.R."/>
            <person name="Wilson R.K."/>
        </authorList>
    </citation>
    <scope>NUCLEOTIDE SEQUENCE [LARGE SCALE GENOMIC DNA]</scope>
    <source>
        <strain evidence="3">ATCC 25996 / DSM 4631 / NCTC 10774 / M26</strain>
    </source>
</reference>
<dbReference type="InterPro" id="IPR041685">
    <property type="entry name" value="AAA_GajA/Old/RecF-like"/>
</dbReference>